<dbReference type="GO" id="GO:0008654">
    <property type="term" value="P:phospholipid biosynthetic process"/>
    <property type="evidence" value="ECO:0007669"/>
    <property type="project" value="UniProtKB-KW"/>
</dbReference>
<feature type="binding site" evidence="16">
    <location>
        <position position="64"/>
    </location>
    <ligand>
        <name>substrate</name>
    </ligand>
</feature>
<comment type="subcellular location">
    <subcellularLocation>
        <location evidence="1">Cell membrane</location>
        <topology evidence="1">Multi-pass membrane protein</topology>
    </subcellularLocation>
</comment>
<protein>
    <submittedName>
        <fullName evidence="20">Undecaprenol kinase</fullName>
        <ecNumber evidence="20">2.7.1.66</ecNumber>
    </submittedName>
</protein>
<evidence type="ECO:0000256" key="17">
    <source>
        <dbReference type="PIRSR" id="PIRSR600829-3"/>
    </source>
</evidence>
<dbReference type="PANTHER" id="PTHR34299">
    <property type="entry name" value="DIACYLGLYCEROL KINASE"/>
    <property type="match status" value="1"/>
</dbReference>
<evidence type="ECO:0000256" key="2">
    <source>
        <dbReference type="ARBA" id="ARBA00005967"/>
    </source>
</evidence>
<evidence type="ECO:0000256" key="14">
    <source>
        <dbReference type="ARBA" id="ARBA00023264"/>
    </source>
</evidence>
<dbReference type="InterPro" id="IPR000829">
    <property type="entry name" value="DAGK"/>
</dbReference>
<dbReference type="Pfam" id="PF01219">
    <property type="entry name" value="DAGK_prokar"/>
    <property type="match status" value="1"/>
</dbReference>
<dbReference type="Proteomes" id="UP000304148">
    <property type="component" value="Chromosome"/>
</dbReference>
<dbReference type="GO" id="GO:0046872">
    <property type="term" value="F:metal ion binding"/>
    <property type="evidence" value="ECO:0007669"/>
    <property type="project" value="UniProtKB-KW"/>
</dbReference>
<evidence type="ECO:0000256" key="9">
    <source>
        <dbReference type="ARBA" id="ARBA00022840"/>
    </source>
</evidence>
<dbReference type="EC" id="2.7.1.66" evidence="20"/>
<evidence type="ECO:0000256" key="10">
    <source>
        <dbReference type="ARBA" id="ARBA00022989"/>
    </source>
</evidence>
<evidence type="ECO:0000256" key="13">
    <source>
        <dbReference type="ARBA" id="ARBA00023209"/>
    </source>
</evidence>
<evidence type="ECO:0000256" key="16">
    <source>
        <dbReference type="PIRSR" id="PIRSR600829-2"/>
    </source>
</evidence>
<evidence type="ECO:0000256" key="3">
    <source>
        <dbReference type="ARBA" id="ARBA00022475"/>
    </source>
</evidence>
<dbReference type="InterPro" id="IPR033717">
    <property type="entry name" value="UDPK"/>
</dbReference>
<evidence type="ECO:0000256" key="15">
    <source>
        <dbReference type="PIRSR" id="PIRSR600829-1"/>
    </source>
</evidence>
<keyword evidence="10 19" id="KW-1133">Transmembrane helix</keyword>
<evidence type="ECO:0000256" key="8">
    <source>
        <dbReference type="ARBA" id="ARBA00022777"/>
    </source>
</evidence>
<keyword evidence="5 20" id="KW-0808">Transferase</keyword>
<feature type="transmembrane region" description="Helical" evidence="19">
    <location>
        <begin position="28"/>
        <end position="45"/>
    </location>
</feature>
<dbReference type="CDD" id="cd14265">
    <property type="entry name" value="UDPK_IM_like"/>
    <property type="match status" value="1"/>
</dbReference>
<keyword evidence="18" id="KW-0479">Metal-binding</keyword>
<dbReference type="InterPro" id="IPR036945">
    <property type="entry name" value="DAGK_sf"/>
</dbReference>
<evidence type="ECO:0000256" key="11">
    <source>
        <dbReference type="ARBA" id="ARBA00023098"/>
    </source>
</evidence>
<evidence type="ECO:0000313" key="20">
    <source>
        <dbReference type="EMBL" id="SYX82532.1"/>
    </source>
</evidence>
<evidence type="ECO:0000256" key="5">
    <source>
        <dbReference type="ARBA" id="ARBA00022679"/>
    </source>
</evidence>
<evidence type="ECO:0000313" key="21">
    <source>
        <dbReference type="Proteomes" id="UP000304148"/>
    </source>
</evidence>
<dbReference type="RefSeq" id="WP_138184869.1">
    <property type="nucleotide sequence ID" value="NZ_LS992241.1"/>
</dbReference>
<organism evidence="20 21">
    <name type="scientific">Paenibacillus alvei</name>
    <name type="common">Bacillus alvei</name>
    <dbReference type="NCBI Taxonomy" id="44250"/>
    <lineage>
        <taxon>Bacteria</taxon>
        <taxon>Bacillati</taxon>
        <taxon>Bacillota</taxon>
        <taxon>Bacilli</taxon>
        <taxon>Bacillales</taxon>
        <taxon>Paenibacillaceae</taxon>
        <taxon>Paenibacillus</taxon>
    </lineage>
</organism>
<evidence type="ECO:0000256" key="7">
    <source>
        <dbReference type="ARBA" id="ARBA00022741"/>
    </source>
</evidence>
<dbReference type="PROSITE" id="PS01069">
    <property type="entry name" value="DAGK_PROKAR"/>
    <property type="match status" value="1"/>
</dbReference>
<keyword evidence="11" id="KW-0443">Lipid metabolism</keyword>
<evidence type="ECO:0000256" key="4">
    <source>
        <dbReference type="ARBA" id="ARBA00022516"/>
    </source>
</evidence>
<keyword evidence="12 19" id="KW-0472">Membrane</keyword>
<evidence type="ECO:0000256" key="19">
    <source>
        <dbReference type="SAM" id="Phobius"/>
    </source>
</evidence>
<dbReference type="AlphaFoldDB" id="A0A383R7H8"/>
<keyword evidence="14" id="KW-1208">Phospholipid metabolism</keyword>
<evidence type="ECO:0000256" key="18">
    <source>
        <dbReference type="PIRSR" id="PIRSR600829-4"/>
    </source>
</evidence>
<dbReference type="EMBL" id="LS992241">
    <property type="protein sequence ID" value="SYX82532.1"/>
    <property type="molecule type" value="Genomic_DNA"/>
</dbReference>
<feature type="transmembrane region" description="Helical" evidence="19">
    <location>
        <begin position="51"/>
        <end position="70"/>
    </location>
</feature>
<keyword evidence="18" id="KW-0460">Magnesium</keyword>
<keyword evidence="8 20" id="KW-0418">Kinase</keyword>
<feature type="binding site" evidence="18">
    <location>
        <position position="71"/>
    </location>
    <ligand>
        <name>a divalent metal cation</name>
        <dbReference type="ChEBI" id="CHEBI:60240"/>
    </ligand>
</feature>
<feature type="binding site" evidence="17">
    <location>
        <begin position="89"/>
        <end position="90"/>
    </location>
    <ligand>
        <name>ATP</name>
        <dbReference type="ChEBI" id="CHEBI:30616"/>
    </ligand>
</feature>
<keyword evidence="9 17" id="KW-0067">ATP-binding</keyword>
<dbReference type="Gene3D" id="1.10.287.3610">
    <property type="match status" value="1"/>
</dbReference>
<name>A0A383R7H8_PAEAL</name>
<keyword evidence="3" id="KW-1003">Cell membrane</keyword>
<comment type="cofactor">
    <cofactor evidence="18">
        <name>Mg(2+)</name>
        <dbReference type="ChEBI" id="CHEBI:18420"/>
    </cofactor>
    <text evidence="18">Mn(2+), Zn(2+), Cd(2+) and Co(2+) support activity to lesser extents.</text>
</comment>
<reference evidence="21" key="1">
    <citation type="submission" date="2018-08" db="EMBL/GenBank/DDBJ databases">
        <authorList>
            <person name="Chevrot R."/>
        </authorList>
    </citation>
    <scope>NUCLEOTIDE SEQUENCE [LARGE SCALE GENOMIC DNA]</scope>
</reference>
<dbReference type="PANTHER" id="PTHR34299:SF1">
    <property type="entry name" value="DIACYLGLYCEROL KINASE"/>
    <property type="match status" value="1"/>
</dbReference>
<feature type="transmembrane region" description="Helical" evidence="19">
    <location>
        <begin position="91"/>
        <end position="112"/>
    </location>
</feature>
<gene>
    <name evidence="20" type="primary">unpK</name>
    <name evidence="20" type="ORF">PBLR_10954</name>
</gene>
<feature type="binding site" evidence="17">
    <location>
        <position position="71"/>
    </location>
    <ligand>
        <name>ATP</name>
        <dbReference type="ChEBI" id="CHEBI:30616"/>
    </ligand>
</feature>
<evidence type="ECO:0000256" key="1">
    <source>
        <dbReference type="ARBA" id="ARBA00004651"/>
    </source>
</evidence>
<feature type="active site" description="Proton acceptor" evidence="15">
    <location>
        <position position="64"/>
    </location>
</feature>
<keyword evidence="7 17" id="KW-0547">Nucleotide-binding</keyword>
<keyword evidence="4" id="KW-0444">Lipid biosynthesis</keyword>
<sequence>MKRPWSDTFRVAFAGIAYAIRTQRNMRVHAAMSVLALLLGSVLQISTSDWLWLGLAITIVISAELMNTAVESVVDLVMPKPHPLAKVAKDTAAGAVLVTAVFAVIVGVAIFFEPGMKLMGTILRVMHG</sequence>
<evidence type="ECO:0000256" key="6">
    <source>
        <dbReference type="ARBA" id="ARBA00022692"/>
    </source>
</evidence>
<dbReference type="GO" id="GO:0036433">
    <property type="term" value="F:di-trans, poly-cis-undecaprenol kinase activity"/>
    <property type="evidence" value="ECO:0007669"/>
    <property type="project" value="UniProtKB-EC"/>
</dbReference>
<keyword evidence="13" id="KW-0594">Phospholipid biosynthesis</keyword>
<keyword evidence="6 19" id="KW-0812">Transmembrane</keyword>
<comment type="similarity">
    <text evidence="2">Belongs to the bacterial diacylglycerol kinase family.</text>
</comment>
<evidence type="ECO:0000256" key="12">
    <source>
        <dbReference type="ARBA" id="ARBA00023136"/>
    </source>
</evidence>
<accession>A0A383R7H8</accession>
<dbReference type="GO" id="GO:0005886">
    <property type="term" value="C:plasma membrane"/>
    <property type="evidence" value="ECO:0007669"/>
    <property type="project" value="UniProtKB-SubCell"/>
</dbReference>
<proteinExistence type="inferred from homology"/>
<dbReference type="GO" id="GO:0005524">
    <property type="term" value="F:ATP binding"/>
    <property type="evidence" value="ECO:0007669"/>
    <property type="project" value="UniProtKB-KW"/>
</dbReference>